<evidence type="ECO:0000313" key="1">
    <source>
        <dbReference type="EMBL" id="MVM30405.1"/>
    </source>
</evidence>
<gene>
    <name evidence="1" type="ORF">GO755_10200</name>
</gene>
<accession>A0A7K1S9G8</accession>
<dbReference type="RefSeq" id="WP_157584634.1">
    <property type="nucleotide sequence ID" value="NZ_WPIN01000003.1"/>
</dbReference>
<proteinExistence type="predicted"/>
<keyword evidence="2" id="KW-1185">Reference proteome</keyword>
<reference evidence="1 2" key="1">
    <citation type="submission" date="2019-12" db="EMBL/GenBank/DDBJ databases">
        <title>Spirosoma sp. HMF4905 genome sequencing and assembly.</title>
        <authorList>
            <person name="Kang H."/>
            <person name="Cha I."/>
            <person name="Kim H."/>
            <person name="Joh K."/>
        </authorList>
    </citation>
    <scope>NUCLEOTIDE SEQUENCE [LARGE SCALE GENOMIC DNA]</scope>
    <source>
        <strain evidence="1 2">HMF4905</strain>
    </source>
</reference>
<comment type="caution">
    <text evidence="1">The sequence shown here is derived from an EMBL/GenBank/DDBJ whole genome shotgun (WGS) entry which is preliminary data.</text>
</comment>
<dbReference type="Proteomes" id="UP000436006">
    <property type="component" value="Unassembled WGS sequence"/>
</dbReference>
<evidence type="ECO:0000313" key="2">
    <source>
        <dbReference type="Proteomes" id="UP000436006"/>
    </source>
</evidence>
<dbReference type="EMBL" id="WPIN01000003">
    <property type="protein sequence ID" value="MVM30405.1"/>
    <property type="molecule type" value="Genomic_DNA"/>
</dbReference>
<name>A0A7K1S9G8_9BACT</name>
<dbReference type="AlphaFoldDB" id="A0A7K1S9G8"/>
<protein>
    <recommendedName>
        <fullName evidence="3">Type VI secretion system baseplate subunit TssG</fullName>
    </recommendedName>
</protein>
<sequence length="311" mass="35632">MEPLADYAERLNHLPTDLRAETVLADMLENGISFDDLIINPVGAFKRAAGRDIDRTEWIETQYKSQRWLQIELNRSGLYDLLPEGVFHQPTSHDASASKEAILREMSVQRKREQAARRFFLPIEQEFFRQRVRIEQEQQTFLSDSGPLLADDPLAWFWNLPDFLTPAQTKRLLYLLPLMHKMSGDMAAMTNCFDQLIDERVSLQLDAPGMTLVQANTPALGQWELGSNSVFDGWLPNEEPLLRITVHIDRSERVADYMPGSNGIRLIEWLIGYLVPLDTDVQIDLDTSGLNDAFLFTNEDSLGRLNFTTYV</sequence>
<organism evidence="1 2">
    <name type="scientific">Spirosoma arboris</name>
    <dbReference type="NCBI Taxonomy" id="2682092"/>
    <lineage>
        <taxon>Bacteria</taxon>
        <taxon>Pseudomonadati</taxon>
        <taxon>Bacteroidota</taxon>
        <taxon>Cytophagia</taxon>
        <taxon>Cytophagales</taxon>
        <taxon>Cytophagaceae</taxon>
        <taxon>Spirosoma</taxon>
    </lineage>
</organism>
<evidence type="ECO:0008006" key="3">
    <source>
        <dbReference type="Google" id="ProtNLM"/>
    </source>
</evidence>